<keyword evidence="1" id="KW-0732">Signal</keyword>
<evidence type="ECO:0000313" key="2">
    <source>
        <dbReference type="EMBL" id="MSS16453.1"/>
    </source>
</evidence>
<dbReference type="Gene3D" id="2.40.128.410">
    <property type="match status" value="1"/>
</dbReference>
<organism evidence="2 3">
    <name type="scientific">Sodaliphilus pleomorphus</name>
    <dbReference type="NCBI Taxonomy" id="2606626"/>
    <lineage>
        <taxon>Bacteria</taxon>
        <taxon>Pseudomonadati</taxon>
        <taxon>Bacteroidota</taxon>
        <taxon>Bacteroidia</taxon>
        <taxon>Bacteroidales</taxon>
        <taxon>Muribaculaceae</taxon>
        <taxon>Sodaliphilus</taxon>
    </lineage>
</organism>
<sequence>MMVKKIVLAFSLMMAGATWCSAQTATAPHSTNQQQSGTIEKRDTVQLVAVDKIKDKNTRKQVKAQLGTMRFQKAARAMREGYFVLMASSVRHSPSGAIDASADEQANFVLVQGHSGVFQTAGRGINPGLNNMGGFTFKGRVGKPTFSSNKKGDLFMNFTLVGSDVNCDVYITLFHGSGDAEATVTPAMGRGSFTLRGKLLPYKQPKPTSPR</sequence>
<feature type="signal peptide" evidence="1">
    <location>
        <begin position="1"/>
        <end position="22"/>
    </location>
</feature>
<dbReference type="EMBL" id="VULT01000002">
    <property type="protein sequence ID" value="MSS16453.1"/>
    <property type="molecule type" value="Genomic_DNA"/>
</dbReference>
<evidence type="ECO:0000313" key="3">
    <source>
        <dbReference type="Proteomes" id="UP000483362"/>
    </source>
</evidence>
<gene>
    <name evidence="2" type="ORF">FYJ29_01505</name>
</gene>
<name>A0A6L5XB29_9BACT</name>
<dbReference type="RefSeq" id="WP_154538150.1">
    <property type="nucleotide sequence ID" value="NZ_VULT01000002.1"/>
</dbReference>
<dbReference type="AlphaFoldDB" id="A0A6L5XB29"/>
<evidence type="ECO:0000256" key="1">
    <source>
        <dbReference type="SAM" id="SignalP"/>
    </source>
</evidence>
<proteinExistence type="predicted"/>
<protein>
    <submittedName>
        <fullName evidence="2">DUF4251 domain-containing protein</fullName>
    </submittedName>
</protein>
<keyword evidence="3" id="KW-1185">Reference proteome</keyword>
<comment type="caution">
    <text evidence="2">The sequence shown here is derived from an EMBL/GenBank/DDBJ whole genome shotgun (WGS) entry which is preliminary data.</text>
</comment>
<dbReference type="Proteomes" id="UP000483362">
    <property type="component" value="Unassembled WGS sequence"/>
</dbReference>
<accession>A0A6L5XB29</accession>
<dbReference type="Pfam" id="PF14059">
    <property type="entry name" value="DUF4251"/>
    <property type="match status" value="1"/>
</dbReference>
<dbReference type="InterPro" id="IPR025347">
    <property type="entry name" value="DUF4251"/>
</dbReference>
<feature type="chain" id="PRO_5027119527" evidence="1">
    <location>
        <begin position="23"/>
        <end position="211"/>
    </location>
</feature>
<reference evidence="2 3" key="1">
    <citation type="submission" date="2019-08" db="EMBL/GenBank/DDBJ databases">
        <title>In-depth cultivation of the pig gut microbiome towards novel bacterial diversity and tailored functional studies.</title>
        <authorList>
            <person name="Wylensek D."/>
            <person name="Hitch T.C.A."/>
            <person name="Clavel T."/>
        </authorList>
    </citation>
    <scope>NUCLEOTIDE SEQUENCE [LARGE SCALE GENOMIC DNA]</scope>
    <source>
        <strain evidence="2 3">Oil-RF-744-WCA-WT-10</strain>
    </source>
</reference>